<evidence type="ECO:0000259" key="8">
    <source>
        <dbReference type="PROSITE" id="PS51390"/>
    </source>
</evidence>
<dbReference type="InterPro" id="IPR051022">
    <property type="entry name" value="Notch_Cell-Fate_Det"/>
</dbReference>
<dbReference type="GO" id="GO:0005886">
    <property type="term" value="C:plasma membrane"/>
    <property type="evidence" value="ECO:0007669"/>
    <property type="project" value="TreeGrafter"/>
</dbReference>
<dbReference type="OrthoDB" id="6039349at2759"/>
<keyword evidence="3" id="KW-0677">Repeat</keyword>
<dbReference type="GO" id="GO:0005509">
    <property type="term" value="F:calcium ion binding"/>
    <property type="evidence" value="ECO:0007669"/>
    <property type="project" value="InterPro"/>
</dbReference>
<keyword evidence="9" id="KW-1185">Reference proteome</keyword>
<protein>
    <submittedName>
        <fullName evidence="10">Neurogenic locus notch homolog protein 2-like isoform X1</fullName>
    </submittedName>
</protein>
<dbReference type="SUPFAM" id="SSF57196">
    <property type="entry name" value="EGF/Laminin"/>
    <property type="match status" value="4"/>
</dbReference>
<dbReference type="GO" id="GO:0032991">
    <property type="term" value="C:protein-containing complex"/>
    <property type="evidence" value="ECO:0007669"/>
    <property type="project" value="TreeGrafter"/>
</dbReference>
<dbReference type="GO" id="GO:0007157">
    <property type="term" value="P:heterophilic cell-cell adhesion via plasma membrane cell adhesion molecules"/>
    <property type="evidence" value="ECO:0007669"/>
    <property type="project" value="TreeGrafter"/>
</dbReference>
<dbReference type="AlphaFoldDB" id="A0A9W3A928"/>
<evidence type="ECO:0000256" key="5">
    <source>
        <dbReference type="PROSITE-ProRule" id="PRU00076"/>
    </source>
</evidence>
<feature type="domain" description="WAP" evidence="8">
    <location>
        <begin position="192"/>
        <end position="241"/>
    </location>
</feature>
<dbReference type="GO" id="GO:0005576">
    <property type="term" value="C:extracellular region"/>
    <property type="evidence" value="ECO:0007669"/>
    <property type="project" value="InterPro"/>
</dbReference>
<dbReference type="PROSITE" id="PS00022">
    <property type="entry name" value="EGF_1"/>
    <property type="match status" value="4"/>
</dbReference>
<dbReference type="GeneID" id="106080097"/>
<evidence type="ECO:0000256" key="6">
    <source>
        <dbReference type="SAM" id="SignalP"/>
    </source>
</evidence>
<feature type="disulfide bond" evidence="5">
    <location>
        <begin position="264"/>
        <end position="273"/>
    </location>
</feature>
<dbReference type="PANTHER" id="PTHR24049:SF22">
    <property type="entry name" value="DROSOPHILA CRUMBS HOMOLOG"/>
    <property type="match status" value="1"/>
</dbReference>
<dbReference type="InterPro" id="IPR036645">
    <property type="entry name" value="Elafin-like_sf"/>
</dbReference>
<accession>A0A9W3A928</accession>
<feature type="disulfide bond" evidence="5">
    <location>
        <begin position="56"/>
        <end position="65"/>
    </location>
</feature>
<dbReference type="GO" id="GO:0030414">
    <property type="term" value="F:peptidase inhibitor activity"/>
    <property type="evidence" value="ECO:0007669"/>
    <property type="project" value="InterPro"/>
</dbReference>
<feature type="domain" description="WAP" evidence="8">
    <location>
        <begin position="431"/>
        <end position="481"/>
    </location>
</feature>
<dbReference type="SMART" id="SM00274">
    <property type="entry name" value="FOLN"/>
    <property type="match status" value="4"/>
</dbReference>
<dbReference type="InterPro" id="IPR001881">
    <property type="entry name" value="EGF-like_Ca-bd_dom"/>
</dbReference>
<feature type="disulfide bond" evidence="5">
    <location>
        <begin position="179"/>
        <end position="188"/>
    </location>
</feature>
<dbReference type="PROSITE" id="PS50026">
    <property type="entry name" value="EGF_3"/>
    <property type="match status" value="4"/>
</dbReference>
<organism evidence="9 10">
    <name type="scientific">Biomphalaria glabrata</name>
    <name type="common">Bloodfluke planorb</name>
    <name type="synonym">Freshwater snail</name>
    <dbReference type="NCBI Taxonomy" id="6526"/>
    <lineage>
        <taxon>Eukaryota</taxon>
        <taxon>Metazoa</taxon>
        <taxon>Spiralia</taxon>
        <taxon>Lophotrochozoa</taxon>
        <taxon>Mollusca</taxon>
        <taxon>Gastropoda</taxon>
        <taxon>Heterobranchia</taxon>
        <taxon>Euthyneura</taxon>
        <taxon>Panpulmonata</taxon>
        <taxon>Hygrophila</taxon>
        <taxon>Lymnaeoidea</taxon>
        <taxon>Planorbidae</taxon>
        <taxon>Biomphalaria</taxon>
    </lineage>
</organism>
<evidence type="ECO:0000259" key="7">
    <source>
        <dbReference type="PROSITE" id="PS50026"/>
    </source>
</evidence>
<evidence type="ECO:0000256" key="2">
    <source>
        <dbReference type="ARBA" id="ARBA00022729"/>
    </source>
</evidence>
<dbReference type="Pfam" id="PF00008">
    <property type="entry name" value="EGF"/>
    <property type="match status" value="2"/>
</dbReference>
<feature type="disulfide bond" evidence="5">
    <location>
        <begin position="96"/>
        <end position="105"/>
    </location>
</feature>
<dbReference type="SMART" id="SM00217">
    <property type="entry name" value="WAP"/>
    <property type="match status" value="4"/>
</dbReference>
<feature type="chain" id="PRO_5040868946" evidence="6">
    <location>
        <begin position="21"/>
        <end position="710"/>
    </location>
</feature>
<dbReference type="InterPro" id="IPR008197">
    <property type="entry name" value="WAP_dom"/>
</dbReference>
<name>A0A9W3A928_BIOGL</name>
<proteinExistence type="predicted"/>
<dbReference type="Gene3D" id="4.10.75.10">
    <property type="entry name" value="Elafin-like"/>
    <property type="match status" value="3"/>
</dbReference>
<dbReference type="SUPFAM" id="SSF57256">
    <property type="entry name" value="Elafin-like"/>
    <property type="match status" value="3"/>
</dbReference>
<dbReference type="GO" id="GO:0045197">
    <property type="term" value="P:establishment or maintenance of epithelial cell apical/basal polarity"/>
    <property type="evidence" value="ECO:0007669"/>
    <property type="project" value="TreeGrafter"/>
</dbReference>
<feature type="domain" description="EGF-like" evidence="7">
    <location>
        <begin position="239"/>
        <end position="274"/>
    </location>
</feature>
<feature type="domain" description="WAP" evidence="8">
    <location>
        <begin position="277"/>
        <end position="323"/>
    </location>
</feature>
<feature type="domain" description="EGF-like" evidence="7">
    <location>
        <begin position="70"/>
        <end position="106"/>
    </location>
</feature>
<comment type="caution">
    <text evidence="5">Lacks conserved residue(s) required for the propagation of feature annotation.</text>
</comment>
<dbReference type="SMART" id="SM00179">
    <property type="entry name" value="EGF_CA"/>
    <property type="match status" value="4"/>
</dbReference>
<keyword evidence="4 5" id="KW-1015">Disulfide bond</keyword>
<feature type="domain" description="EGF-like" evidence="7">
    <location>
        <begin position="30"/>
        <end position="66"/>
    </location>
</feature>
<evidence type="ECO:0000256" key="1">
    <source>
        <dbReference type="ARBA" id="ARBA00022536"/>
    </source>
</evidence>
<evidence type="ECO:0000256" key="3">
    <source>
        <dbReference type="ARBA" id="ARBA00022737"/>
    </source>
</evidence>
<gene>
    <name evidence="10" type="primary">LOC106080097</name>
</gene>
<dbReference type="Pfam" id="PF00095">
    <property type="entry name" value="WAP"/>
    <property type="match status" value="3"/>
</dbReference>
<dbReference type="InterPro" id="IPR000742">
    <property type="entry name" value="EGF"/>
</dbReference>
<dbReference type="PROSITE" id="PS51390">
    <property type="entry name" value="WAP"/>
    <property type="match status" value="4"/>
</dbReference>
<sequence length="710" mass="78068">MSVLHLVVICIFCGISSCNGYGDGGYQNSRPNLCWAMKCQNGGKCVTKLNTPQCECPDGFYGLFCQIKKVVDPCSEYTCFNGGICEAKNYNPVCKCPPGYKGEHCELAPICPKIGDKNCLGKFCSEDSHCSNGDICCASSCGGGRCTTPDYEDNIDACTELCFNGGHCVYNDHKLYCKCKDGFFGDRCQSRNKTNPGTCPDVTVDKRQQCYGRECTNDGDCFNREKCCTSECGEKTCQKIDQCHNFCRNGGDCIVLNNEPMCICPYGITGSNCELVIPPRDGQCPNPRKFSICLSGCLVDDQCPQKQKCCKTSCGGSVCSDPVRIPDVEKPCLTTVCPFGHECRVVVYSDTLQPEERCVPKVSVPKDSDTACHKLSYQNSLLVVQETDPETYRPMKCDGPRPVHRCLKNTFCVDDGYGGATCCRGRPPSVDPIKFGSCPKMSLMAKVNLTSSVFCQVDDDCKGDMKCCDSPCGGHVCSTPVRVHDKCPKKCPNGFFCDKVQRPAPCPSCLPVSDWRCVALDCSLCSNDEHCVYEGEICHNKLLISAMELAFCRKAYSCSPVRKQLKQHIDQCGGCKRNEVCVDTKLTCSMGNCNSYRCVPLDECGGCSPDKTCTPVSYSQWKCVDKVLDYILVPEIICQKCQQDEVCVDTNIKCVTEPCPSFKCLRKDQVPCPLKCTKPKTCQITTPGCPYSPHQPCELQPMPQCVPGFY</sequence>
<dbReference type="PROSITE" id="PS01186">
    <property type="entry name" value="EGF_2"/>
    <property type="match status" value="3"/>
</dbReference>
<evidence type="ECO:0000256" key="4">
    <source>
        <dbReference type="ARBA" id="ARBA00023157"/>
    </source>
</evidence>
<keyword evidence="2 6" id="KW-0732">Signal</keyword>
<feature type="disulfide bond" evidence="5">
    <location>
        <begin position="243"/>
        <end position="253"/>
    </location>
</feature>
<dbReference type="InterPro" id="IPR003645">
    <property type="entry name" value="Fol_N"/>
</dbReference>
<evidence type="ECO:0000313" key="9">
    <source>
        <dbReference type="Proteomes" id="UP001165740"/>
    </source>
</evidence>
<dbReference type="RefSeq" id="XP_055883659.1">
    <property type="nucleotide sequence ID" value="XM_056027684.1"/>
</dbReference>
<dbReference type="Proteomes" id="UP001165740">
    <property type="component" value="Chromosome 4"/>
</dbReference>
<feature type="domain" description="WAP" evidence="8">
    <location>
        <begin position="104"/>
        <end position="150"/>
    </location>
</feature>
<feature type="signal peptide" evidence="6">
    <location>
        <begin position="1"/>
        <end position="20"/>
    </location>
</feature>
<dbReference type="PANTHER" id="PTHR24049">
    <property type="entry name" value="CRUMBS FAMILY MEMBER"/>
    <property type="match status" value="1"/>
</dbReference>
<reference evidence="10" key="1">
    <citation type="submission" date="2025-08" db="UniProtKB">
        <authorList>
            <consortium name="RefSeq"/>
        </authorList>
    </citation>
    <scope>IDENTIFICATION</scope>
</reference>
<evidence type="ECO:0000313" key="10">
    <source>
        <dbReference type="RefSeq" id="XP_055883659.1"/>
    </source>
</evidence>
<keyword evidence="1 5" id="KW-0245">EGF-like domain</keyword>
<dbReference type="Gene3D" id="2.10.25.10">
    <property type="entry name" value="Laminin"/>
    <property type="match status" value="4"/>
</dbReference>
<dbReference type="SMART" id="SM00181">
    <property type="entry name" value="EGF"/>
    <property type="match status" value="4"/>
</dbReference>
<feature type="disulfide bond" evidence="5">
    <location>
        <begin position="158"/>
        <end position="168"/>
    </location>
</feature>
<feature type="domain" description="EGF-like" evidence="7">
    <location>
        <begin position="154"/>
        <end position="189"/>
    </location>
</feature>